<organism evidence="1 2">
    <name type="scientific">Botrytis paeoniae</name>
    <dbReference type="NCBI Taxonomy" id="278948"/>
    <lineage>
        <taxon>Eukaryota</taxon>
        <taxon>Fungi</taxon>
        <taxon>Dikarya</taxon>
        <taxon>Ascomycota</taxon>
        <taxon>Pezizomycotina</taxon>
        <taxon>Leotiomycetes</taxon>
        <taxon>Helotiales</taxon>
        <taxon>Sclerotiniaceae</taxon>
        <taxon>Botrytis</taxon>
    </lineage>
</organism>
<accession>A0A4Z1FHN6</accession>
<comment type="caution">
    <text evidence="1">The sequence shown here is derived from an EMBL/GenBank/DDBJ whole genome shotgun (WGS) entry which is preliminary data.</text>
</comment>
<evidence type="ECO:0000313" key="2">
    <source>
        <dbReference type="Proteomes" id="UP000297910"/>
    </source>
</evidence>
<dbReference type="AlphaFoldDB" id="A0A4Z1FHN6"/>
<protein>
    <submittedName>
        <fullName evidence="1">Uncharacterized protein</fullName>
    </submittedName>
</protein>
<sequence>MFAEPVLNEKLLTTLLRVVVLRNQKGEFSSLFRITGKAECKKVTPMELVAISEGSASPKDMSMCFEEKVFHKIRYRNPGEFYAEFDRDGWWTGFLRKVSGKDPHRCEVVTGGEYEDDLILPDERLYDDCLQDEAVCEFYNVLWVRSENGLAHRVGCGRIIKDRWRQNDSKKMRITLN</sequence>
<dbReference type="EMBL" id="PQXI01000146">
    <property type="protein sequence ID" value="TGO23050.1"/>
    <property type="molecule type" value="Genomic_DNA"/>
</dbReference>
<dbReference type="Proteomes" id="UP000297910">
    <property type="component" value="Unassembled WGS sequence"/>
</dbReference>
<reference evidence="1 2" key="1">
    <citation type="submission" date="2017-12" db="EMBL/GenBank/DDBJ databases">
        <title>Comparative genomics of Botrytis spp.</title>
        <authorList>
            <person name="Valero-Jimenez C.A."/>
            <person name="Tapia P."/>
            <person name="Veloso J."/>
            <person name="Silva-Moreno E."/>
            <person name="Staats M."/>
            <person name="Valdes J.H."/>
            <person name="Van Kan J.A.L."/>
        </authorList>
    </citation>
    <scope>NUCLEOTIDE SEQUENCE [LARGE SCALE GENOMIC DNA]</scope>
    <source>
        <strain evidence="1 2">Bp0003</strain>
    </source>
</reference>
<gene>
    <name evidence="1" type="ORF">BPAE_0146g00290</name>
</gene>
<evidence type="ECO:0000313" key="1">
    <source>
        <dbReference type="EMBL" id="TGO23050.1"/>
    </source>
</evidence>
<proteinExistence type="predicted"/>
<keyword evidence="2" id="KW-1185">Reference proteome</keyword>
<name>A0A4Z1FHN6_9HELO</name>